<dbReference type="KEGG" id="ahi:VU14_17260"/>
<dbReference type="GO" id="GO:0015288">
    <property type="term" value="F:porin activity"/>
    <property type="evidence" value="ECO:0007669"/>
    <property type="project" value="TreeGrafter"/>
</dbReference>
<comment type="similarity">
    <text evidence="1">Belongs to the outer membrane porin (Opr) (TC 1.B.25) family.</text>
</comment>
<keyword evidence="2" id="KW-0813">Transport</keyword>
<reference evidence="6" key="3">
    <citation type="submission" date="2023-02" db="EMBL/GenBank/DDBJ databases">
        <title>The sequence of Aeromonas hydrophila K533.</title>
        <authorList>
            <person name="Luo X."/>
        </authorList>
    </citation>
    <scope>NUCLEOTIDE SEQUENCE</scope>
    <source>
        <strain evidence="6">K533</strain>
    </source>
</reference>
<evidence type="ECO:0000313" key="6">
    <source>
        <dbReference type="EMBL" id="WEE27173.1"/>
    </source>
</evidence>
<dbReference type="Gene3D" id="2.40.160.10">
    <property type="entry name" value="Porin"/>
    <property type="match status" value="1"/>
</dbReference>
<feature type="signal peptide" evidence="4">
    <location>
        <begin position="1"/>
        <end position="27"/>
    </location>
</feature>
<dbReference type="Pfam" id="PF03573">
    <property type="entry name" value="OprD"/>
    <property type="match status" value="1"/>
</dbReference>
<sequence length="481" mass="52958">MEKVIFKRAALSAAIVAAMLAPGMVLAADEAGPTYAAAASKFYEEGKLNGGLFYFQRDRQRIDGDPTAKNKEGKYQSNLSHATTQASLNFNSGYAWDVVGIDVGGFGAYDLAVTENHPVNQENEFSFAGNKWGENYKDGSPEGGFSLANASLKFKALDGALTAKGGLTQLYVPGVIGVNWSYQPGTYRGGQIEGNFGGLYLTYAIADEYKSPWYKETQKFSRAKAWMDPFADENVIDYIQGVAARYTFENGTAITGSYGNSENYMDSYHFKLAHKFDVLNGLSTSYQFYGSDTKTYQKGGADIETYDGLAWQQALTAAWGMGPYGFRLEGLWTKAEGNEGNYLPRLTRGYGNSQGANEIWWDSRSDWNANNEKALYFGVTRSLDDLVGAPGWSVGVSGAYGWDIQKGDGTKATNGEDTEWAANFDVMYTVQDGKLKGTLFKLHYTDYNNDISQSGGWTEYPNIFASEKDVKFHIIMPFTIL</sequence>
<dbReference type="EMBL" id="DACTUL010000004">
    <property type="protein sequence ID" value="HAT6343133.1"/>
    <property type="molecule type" value="Genomic_DNA"/>
</dbReference>
<dbReference type="InterPro" id="IPR005318">
    <property type="entry name" value="OM_porin_bac"/>
</dbReference>
<evidence type="ECO:0000256" key="4">
    <source>
        <dbReference type="SAM" id="SignalP"/>
    </source>
</evidence>
<keyword evidence="3 4" id="KW-0732">Signal</keyword>
<proteinExistence type="inferred from homology"/>
<dbReference type="GeneID" id="4489501"/>
<dbReference type="KEGG" id="ahh:RY45_05760"/>
<dbReference type="PANTHER" id="PTHR34596:SF2">
    <property type="entry name" value="CHITOPORIN"/>
    <property type="match status" value="1"/>
</dbReference>
<dbReference type="PANTHER" id="PTHR34596">
    <property type="entry name" value="CHITOPORIN"/>
    <property type="match status" value="1"/>
</dbReference>
<dbReference type="OMA" id="LHYTQYD"/>
<dbReference type="EMBL" id="CP118942">
    <property type="protein sequence ID" value="WEE27173.1"/>
    <property type="molecule type" value="Genomic_DNA"/>
</dbReference>
<feature type="chain" id="PRO_5015028815" evidence="4">
    <location>
        <begin position="28"/>
        <end position="481"/>
    </location>
</feature>
<reference evidence="5" key="2">
    <citation type="submission" date="2020-01" db="EMBL/GenBank/DDBJ databases">
        <authorList>
            <consortium name="NCBI Pathogen Detection Project"/>
        </authorList>
    </citation>
    <scope>NUCLEOTIDE SEQUENCE</scope>
    <source>
        <strain evidence="5">OLC2673_Aeromonas</strain>
    </source>
</reference>
<name>A0A081UUK2_AERHY</name>
<dbReference type="GO" id="GO:0016020">
    <property type="term" value="C:membrane"/>
    <property type="evidence" value="ECO:0007669"/>
    <property type="project" value="InterPro"/>
</dbReference>
<dbReference type="RefSeq" id="WP_011704981.1">
    <property type="nucleotide sequence ID" value="NZ_AP019193.1"/>
</dbReference>
<dbReference type="InterPro" id="IPR023614">
    <property type="entry name" value="Porin_dom_sf"/>
</dbReference>
<evidence type="ECO:0000313" key="7">
    <source>
        <dbReference type="Proteomes" id="UP000859505"/>
    </source>
</evidence>
<reference evidence="5" key="1">
    <citation type="journal article" date="2018" name="Genome Biol.">
        <title>SKESA: strategic k-mer extension for scrupulous assemblies.</title>
        <authorList>
            <person name="Souvorov A."/>
            <person name="Agarwala R."/>
            <person name="Lipman D.J."/>
        </authorList>
    </citation>
    <scope>NUCLEOTIDE SEQUENCE</scope>
    <source>
        <strain evidence="5">OLC2673_Aeromonas</strain>
    </source>
</reference>
<dbReference type="SMR" id="A0A081UUK2"/>
<dbReference type="eggNOG" id="ENOG502Z7J2">
    <property type="taxonomic scope" value="Bacteria"/>
</dbReference>
<accession>A0A081UUK2</accession>
<dbReference type="Proteomes" id="UP001214666">
    <property type="component" value="Chromosome"/>
</dbReference>
<dbReference type="AlphaFoldDB" id="A0A081UUK2"/>
<dbReference type="Proteomes" id="UP000859505">
    <property type="component" value="Unassembled WGS sequence"/>
</dbReference>
<evidence type="ECO:0000313" key="5">
    <source>
        <dbReference type="EMBL" id="HAT6343133.1"/>
    </source>
</evidence>
<protein>
    <submittedName>
        <fullName evidence="6">OprD family outer membrane porin</fullName>
    </submittedName>
    <submittedName>
        <fullName evidence="5">OprD family porin</fullName>
    </submittedName>
</protein>
<evidence type="ECO:0000256" key="3">
    <source>
        <dbReference type="ARBA" id="ARBA00022729"/>
    </source>
</evidence>
<evidence type="ECO:0000256" key="2">
    <source>
        <dbReference type="ARBA" id="ARBA00022448"/>
    </source>
</evidence>
<organism evidence="5 7">
    <name type="scientific">Aeromonas hydrophila</name>
    <dbReference type="NCBI Taxonomy" id="644"/>
    <lineage>
        <taxon>Bacteria</taxon>
        <taxon>Pseudomonadati</taxon>
        <taxon>Pseudomonadota</taxon>
        <taxon>Gammaproteobacteria</taxon>
        <taxon>Aeromonadales</taxon>
        <taxon>Aeromonadaceae</taxon>
        <taxon>Aeromonas</taxon>
    </lineage>
</organism>
<dbReference type="GO" id="GO:0015772">
    <property type="term" value="P:oligosaccharide transport"/>
    <property type="evidence" value="ECO:0007669"/>
    <property type="project" value="TreeGrafter"/>
</dbReference>
<dbReference type="KEGG" id="aaj:BOQ57_05240"/>
<evidence type="ECO:0000256" key="1">
    <source>
        <dbReference type="ARBA" id="ARBA00009075"/>
    </source>
</evidence>
<gene>
    <name evidence="5" type="ORF">JAJ28_000822</name>
    <name evidence="6" type="ORF">PY771_02330</name>
</gene>